<evidence type="ECO:0000256" key="7">
    <source>
        <dbReference type="ARBA" id="ARBA00023008"/>
    </source>
</evidence>
<keyword evidence="10" id="KW-0325">Glycoprotein</keyword>
<evidence type="ECO:0008006" key="16">
    <source>
        <dbReference type="Google" id="ProtNLM"/>
    </source>
</evidence>
<feature type="compositionally biased region" description="Polar residues" evidence="12">
    <location>
        <begin position="349"/>
        <end position="360"/>
    </location>
</feature>
<reference evidence="14" key="1">
    <citation type="submission" date="2020-11" db="EMBL/GenBank/DDBJ databases">
        <authorList>
            <consortium name="DOE Joint Genome Institute"/>
            <person name="Ahrendt S."/>
            <person name="Riley R."/>
            <person name="Andreopoulos W."/>
            <person name="Labutti K."/>
            <person name="Pangilinan J."/>
            <person name="Ruiz-Duenas F.J."/>
            <person name="Barrasa J.M."/>
            <person name="Sanchez-Garcia M."/>
            <person name="Camarero S."/>
            <person name="Miyauchi S."/>
            <person name="Serrano A."/>
            <person name="Linde D."/>
            <person name="Babiker R."/>
            <person name="Drula E."/>
            <person name="Ayuso-Fernandez I."/>
            <person name="Pacheco R."/>
            <person name="Padilla G."/>
            <person name="Ferreira P."/>
            <person name="Barriuso J."/>
            <person name="Kellner H."/>
            <person name="Castanera R."/>
            <person name="Alfaro M."/>
            <person name="Ramirez L."/>
            <person name="Pisabarro A.G."/>
            <person name="Kuo A."/>
            <person name="Tritt A."/>
            <person name="Lipzen A."/>
            <person name="He G."/>
            <person name="Yan M."/>
            <person name="Ng V."/>
            <person name="Cullen D."/>
            <person name="Martin F."/>
            <person name="Rosso M.-N."/>
            <person name="Henrissat B."/>
            <person name="Hibbett D."/>
            <person name="Martinez A.T."/>
            <person name="Grigoriev I.V."/>
        </authorList>
    </citation>
    <scope>NUCLEOTIDE SEQUENCE</scope>
    <source>
        <strain evidence="14">MF-IS2</strain>
    </source>
</reference>
<keyword evidence="6" id="KW-0560">Oxidoreductase</keyword>
<feature type="compositionally biased region" description="Low complexity" evidence="12">
    <location>
        <begin position="311"/>
        <end position="320"/>
    </location>
</feature>
<evidence type="ECO:0000256" key="11">
    <source>
        <dbReference type="ARBA" id="ARBA00046340"/>
    </source>
</evidence>
<dbReference type="GO" id="GO:0005576">
    <property type="term" value="C:extracellular region"/>
    <property type="evidence" value="ECO:0007669"/>
    <property type="project" value="UniProtKB-SubCell"/>
</dbReference>
<dbReference type="Gene3D" id="2.70.50.70">
    <property type="match status" value="1"/>
</dbReference>
<evidence type="ECO:0000256" key="1">
    <source>
        <dbReference type="ARBA" id="ARBA00001973"/>
    </source>
</evidence>
<evidence type="ECO:0000256" key="9">
    <source>
        <dbReference type="ARBA" id="ARBA00023157"/>
    </source>
</evidence>
<evidence type="ECO:0000256" key="2">
    <source>
        <dbReference type="ARBA" id="ARBA00004613"/>
    </source>
</evidence>
<sequence length="383" mass="40842">MLKKSVVCLLGAACVQNVAGHIALWHPSMWGFNMTEGDNRPVDPLADFTFDRWWFHGHLDHPPNNGDVLELPAGDQVTVELACHKGHTSYNATSGGPIDPKGETNSPCPGAPSTQWHTENEGDVAGCALGIVQKSDVNQVSPEDFVIFSVNHKCVWTRMTDFKVPADMPACPPGGCTCAWFWIHSADSGSEQMYMNGFRCDITGAKPDAPALGQSQVARRCGLDPASGRSGNPSNCTQGAKQPLYWLQKERNNMFEGILDPPVYNDLYGFKDGAQDDIFQQASSNTANLIASPNATEDASLSSSPSPPAAPSSSATLSSTEIATPTESSLISDSKTPTGEPVSPGETLTAASRTIASTHFSGLPSKPKRLTKHFRRPTASANA</sequence>
<keyword evidence="3" id="KW-0964">Secreted</keyword>
<evidence type="ECO:0000256" key="6">
    <source>
        <dbReference type="ARBA" id="ARBA00023002"/>
    </source>
</evidence>
<feature type="region of interest" description="Disordered" evidence="12">
    <location>
        <begin position="90"/>
        <end position="115"/>
    </location>
</feature>
<evidence type="ECO:0000256" key="10">
    <source>
        <dbReference type="ARBA" id="ARBA00023180"/>
    </source>
</evidence>
<evidence type="ECO:0000256" key="3">
    <source>
        <dbReference type="ARBA" id="ARBA00022525"/>
    </source>
</evidence>
<organism evidence="14 15">
    <name type="scientific">Macrolepiota fuliginosa MF-IS2</name>
    <dbReference type="NCBI Taxonomy" id="1400762"/>
    <lineage>
        <taxon>Eukaryota</taxon>
        <taxon>Fungi</taxon>
        <taxon>Dikarya</taxon>
        <taxon>Basidiomycota</taxon>
        <taxon>Agaricomycotina</taxon>
        <taxon>Agaricomycetes</taxon>
        <taxon>Agaricomycetidae</taxon>
        <taxon>Agaricales</taxon>
        <taxon>Agaricineae</taxon>
        <taxon>Agaricaceae</taxon>
        <taxon>Macrolepiota</taxon>
    </lineage>
</organism>
<evidence type="ECO:0000256" key="12">
    <source>
        <dbReference type="SAM" id="MobiDB-lite"/>
    </source>
</evidence>
<gene>
    <name evidence="14" type="ORF">P691DRAFT_738058</name>
</gene>
<evidence type="ECO:0000256" key="13">
    <source>
        <dbReference type="SAM" id="SignalP"/>
    </source>
</evidence>
<dbReference type="GO" id="GO:0046872">
    <property type="term" value="F:metal ion binding"/>
    <property type="evidence" value="ECO:0007669"/>
    <property type="project" value="UniProtKB-KW"/>
</dbReference>
<dbReference type="OrthoDB" id="2019572at2759"/>
<feature type="chain" id="PRO_5040279664" description="Lytic polysaccharide monooxygenase" evidence="13">
    <location>
        <begin position="21"/>
        <end position="383"/>
    </location>
</feature>
<comment type="subcellular location">
    <subcellularLocation>
        <location evidence="2">Secreted</location>
    </subcellularLocation>
</comment>
<evidence type="ECO:0000313" key="15">
    <source>
        <dbReference type="Proteomes" id="UP000807342"/>
    </source>
</evidence>
<feature type="compositionally biased region" description="Polar residues" evidence="12">
    <location>
        <begin position="321"/>
        <end position="337"/>
    </location>
</feature>
<dbReference type="EMBL" id="MU151492">
    <property type="protein sequence ID" value="KAF9443302.1"/>
    <property type="molecule type" value="Genomic_DNA"/>
</dbReference>
<dbReference type="Proteomes" id="UP000807342">
    <property type="component" value="Unassembled WGS sequence"/>
</dbReference>
<dbReference type="Pfam" id="PF22810">
    <property type="entry name" value="LPMO_AA14"/>
    <property type="match status" value="1"/>
</dbReference>
<keyword evidence="15" id="KW-1185">Reference proteome</keyword>
<keyword evidence="5 13" id="KW-0732">Signal</keyword>
<proteinExistence type="inferred from homology"/>
<comment type="caution">
    <text evidence="14">The sequence shown here is derived from an EMBL/GenBank/DDBJ whole genome shotgun (WGS) entry which is preliminary data.</text>
</comment>
<keyword evidence="8" id="KW-0503">Monooxygenase</keyword>
<evidence type="ECO:0000256" key="4">
    <source>
        <dbReference type="ARBA" id="ARBA00022723"/>
    </source>
</evidence>
<evidence type="ECO:0000256" key="8">
    <source>
        <dbReference type="ARBA" id="ARBA00023033"/>
    </source>
</evidence>
<keyword evidence="7" id="KW-0186">Copper</keyword>
<comment type="cofactor">
    <cofactor evidence="1">
        <name>Cu(2+)</name>
        <dbReference type="ChEBI" id="CHEBI:29036"/>
    </cofactor>
</comment>
<feature type="compositionally biased region" description="Basic residues" evidence="12">
    <location>
        <begin position="366"/>
        <end position="376"/>
    </location>
</feature>
<dbReference type="GO" id="GO:0004497">
    <property type="term" value="F:monooxygenase activity"/>
    <property type="evidence" value="ECO:0007669"/>
    <property type="project" value="UniProtKB-KW"/>
</dbReference>
<feature type="compositionally biased region" description="Polar residues" evidence="12">
    <location>
        <begin position="103"/>
        <end position="115"/>
    </location>
</feature>
<protein>
    <recommendedName>
        <fullName evidence="16">Lytic polysaccharide monooxygenase</fullName>
    </recommendedName>
</protein>
<name>A0A9P6BXP2_9AGAR</name>
<feature type="signal peptide" evidence="13">
    <location>
        <begin position="1"/>
        <end position="20"/>
    </location>
</feature>
<dbReference type="InterPro" id="IPR054497">
    <property type="entry name" value="LPMO_AA14"/>
</dbReference>
<accession>A0A9P6BXP2</accession>
<feature type="region of interest" description="Disordered" evidence="12">
    <location>
        <begin position="294"/>
        <end position="383"/>
    </location>
</feature>
<evidence type="ECO:0000256" key="5">
    <source>
        <dbReference type="ARBA" id="ARBA00022729"/>
    </source>
</evidence>
<comment type="similarity">
    <text evidence="11">Belongs to the polysaccharide monooxygenase AA14 family.</text>
</comment>
<keyword evidence="4" id="KW-0479">Metal-binding</keyword>
<keyword evidence="9" id="KW-1015">Disulfide bond</keyword>
<dbReference type="AlphaFoldDB" id="A0A9P6BXP2"/>
<evidence type="ECO:0000313" key="14">
    <source>
        <dbReference type="EMBL" id="KAF9443302.1"/>
    </source>
</evidence>